<organism evidence="1 2">
    <name type="scientific">Hypsibius exemplaris</name>
    <name type="common">Freshwater tardigrade</name>
    <dbReference type="NCBI Taxonomy" id="2072580"/>
    <lineage>
        <taxon>Eukaryota</taxon>
        <taxon>Metazoa</taxon>
        <taxon>Ecdysozoa</taxon>
        <taxon>Tardigrada</taxon>
        <taxon>Eutardigrada</taxon>
        <taxon>Parachela</taxon>
        <taxon>Hypsibioidea</taxon>
        <taxon>Hypsibiidae</taxon>
        <taxon>Hypsibius</taxon>
    </lineage>
</organism>
<evidence type="ECO:0000313" key="1">
    <source>
        <dbReference type="EMBL" id="OWA55427.1"/>
    </source>
</evidence>
<accession>A0A9X6NKB9</accession>
<sequence length="93" mass="10329">MFQSVAVYDRSAPMAESYAAQAAMRRSDRNPLTGYDLLDVGPWPFFVGWQVVQPVTAMGCEAFLVRTTEQDPGTGAEVYRFRRMTGEKRCGAG</sequence>
<dbReference type="Proteomes" id="UP000192578">
    <property type="component" value="Unassembled WGS sequence"/>
</dbReference>
<dbReference type="EMBL" id="MTYJ01000770">
    <property type="protein sequence ID" value="OWA55427.1"/>
    <property type="molecule type" value="Genomic_DNA"/>
</dbReference>
<keyword evidence="2" id="KW-1185">Reference proteome</keyword>
<reference evidence="2" key="1">
    <citation type="submission" date="2017-01" db="EMBL/GenBank/DDBJ databases">
        <title>Comparative genomics of anhydrobiosis in the tardigrade Hypsibius dujardini.</title>
        <authorList>
            <person name="Yoshida Y."/>
            <person name="Koutsovoulos G."/>
            <person name="Laetsch D."/>
            <person name="Stevens L."/>
            <person name="Kumar S."/>
            <person name="Horikawa D."/>
            <person name="Ishino K."/>
            <person name="Komine S."/>
            <person name="Tomita M."/>
            <person name="Blaxter M."/>
            <person name="Arakawa K."/>
        </authorList>
    </citation>
    <scope>NUCLEOTIDE SEQUENCE [LARGE SCALE GENOMIC DNA]</scope>
    <source>
        <strain evidence="2">Z151</strain>
    </source>
</reference>
<gene>
    <name evidence="1" type="ORF">BV898_19814</name>
</gene>
<proteinExistence type="predicted"/>
<dbReference type="AlphaFoldDB" id="A0A9X6NKB9"/>
<protein>
    <submittedName>
        <fullName evidence="1">Uncharacterized protein</fullName>
    </submittedName>
</protein>
<name>A0A9X6NKB9_HYPEX</name>
<evidence type="ECO:0000313" key="2">
    <source>
        <dbReference type="Proteomes" id="UP000192578"/>
    </source>
</evidence>
<comment type="caution">
    <text evidence="1">The sequence shown here is derived from an EMBL/GenBank/DDBJ whole genome shotgun (WGS) entry which is preliminary data.</text>
</comment>